<organism evidence="2 3">
    <name type="scientific">Pseudorhizobium pelagicum</name>
    <dbReference type="NCBI Taxonomy" id="1509405"/>
    <lineage>
        <taxon>Bacteria</taxon>
        <taxon>Pseudomonadati</taxon>
        <taxon>Pseudomonadota</taxon>
        <taxon>Alphaproteobacteria</taxon>
        <taxon>Hyphomicrobiales</taxon>
        <taxon>Rhizobiaceae</taxon>
        <taxon>Rhizobium/Agrobacterium group</taxon>
        <taxon>Pseudorhizobium</taxon>
    </lineage>
</organism>
<keyword evidence="1" id="KW-0472">Membrane</keyword>
<keyword evidence="1" id="KW-0812">Transmembrane</keyword>
<dbReference type="AlphaFoldDB" id="A0A922T5K5"/>
<dbReference type="Proteomes" id="UP000052167">
    <property type="component" value="Unassembled WGS sequence"/>
</dbReference>
<dbReference type="EMBL" id="JOKJ01000011">
    <property type="protein sequence ID" value="KEQ07856.1"/>
    <property type="molecule type" value="Genomic_DNA"/>
</dbReference>
<proteinExistence type="predicted"/>
<comment type="caution">
    <text evidence="2">The sequence shown here is derived from an EMBL/GenBank/DDBJ whole genome shotgun (WGS) entry which is preliminary data.</text>
</comment>
<protein>
    <submittedName>
        <fullName evidence="2">Uncharacterized protein</fullName>
    </submittedName>
</protein>
<keyword evidence="3" id="KW-1185">Reference proteome</keyword>
<reference evidence="2 3" key="1">
    <citation type="submission" date="2014-06" db="EMBL/GenBank/DDBJ databases">
        <title>Rhizobium pelagicum/R2-400B4.</title>
        <authorList>
            <person name="Kimes N.E."/>
            <person name="Lopez-Perez M."/>
        </authorList>
    </citation>
    <scope>NUCLEOTIDE SEQUENCE [LARGE SCALE GENOMIC DNA]</scope>
    <source>
        <strain evidence="2 3">R2-400B4</strain>
    </source>
</reference>
<evidence type="ECO:0000313" key="3">
    <source>
        <dbReference type="Proteomes" id="UP000052167"/>
    </source>
</evidence>
<gene>
    <name evidence="2" type="ORF">GV68_03430</name>
</gene>
<feature type="transmembrane region" description="Helical" evidence="1">
    <location>
        <begin position="69"/>
        <end position="87"/>
    </location>
</feature>
<accession>A0A922T5K5</accession>
<feature type="transmembrane region" description="Helical" evidence="1">
    <location>
        <begin position="93"/>
        <end position="111"/>
    </location>
</feature>
<dbReference type="RefSeq" id="WP_037166873.1">
    <property type="nucleotide sequence ID" value="NZ_CAJXID010000010.1"/>
</dbReference>
<evidence type="ECO:0000256" key="1">
    <source>
        <dbReference type="SAM" id="Phobius"/>
    </source>
</evidence>
<sequence>MPGIIDRLAATEVAPMFGNDRAILLDDNPAMLKNPTRPAGHPRLGRLGIGLLKERCATHIFFRVSKLQAIIAIITTSAGIIGGAWVGALLAGWIGAMLFFPFGGGIGYLVGARPQILLEFIDF</sequence>
<evidence type="ECO:0000313" key="2">
    <source>
        <dbReference type="EMBL" id="KEQ07856.1"/>
    </source>
</evidence>
<name>A0A922T5K5_9HYPH</name>
<keyword evidence="1" id="KW-1133">Transmembrane helix</keyword>